<gene>
    <name evidence="3" type="ORF">KV110_16150</name>
</gene>
<feature type="compositionally biased region" description="Polar residues" evidence="1">
    <location>
        <begin position="348"/>
        <end position="358"/>
    </location>
</feature>
<keyword evidence="2" id="KW-0472">Membrane</keyword>
<evidence type="ECO:0000313" key="3">
    <source>
        <dbReference type="EMBL" id="QXN94448.1"/>
    </source>
</evidence>
<keyword evidence="2" id="KW-0812">Transmembrane</keyword>
<evidence type="ECO:0000256" key="2">
    <source>
        <dbReference type="SAM" id="Phobius"/>
    </source>
</evidence>
<dbReference type="Proteomes" id="UP000694257">
    <property type="component" value="Chromosome"/>
</dbReference>
<feature type="region of interest" description="Disordered" evidence="1">
    <location>
        <begin position="348"/>
        <end position="390"/>
    </location>
</feature>
<reference evidence="3 4" key="1">
    <citation type="submission" date="2021-07" db="EMBL/GenBank/DDBJ databases">
        <title>Whole Genome Sequence of Nocardia Iowensis.</title>
        <authorList>
            <person name="Lamm A."/>
            <person name="Collins-Fairclough A.M."/>
            <person name="Bunk B."/>
            <person name="Sproer C."/>
        </authorList>
    </citation>
    <scope>NUCLEOTIDE SEQUENCE [LARGE SCALE GENOMIC DNA]</scope>
    <source>
        <strain evidence="3 4">NRRL 5646</strain>
    </source>
</reference>
<proteinExistence type="predicted"/>
<name>A0ABX8RXS7_NOCIO</name>
<keyword evidence="4" id="KW-1185">Reference proteome</keyword>
<sequence length="430" mass="45677">MENGDDKDAPQPSPAVNRWKVGLTCAAIVATGYLIAWLVHEPEPSEPTGRAKNSYVTPPVAFPVQIPGCDVVEPPRGGQTFGMVHSVTYEYDNPSYPWFSGPKAGAMTQALQDGLPGDVQIAFAPVTRSLVFQPILGDPVQNKGFGGWTRANATLLRGDREGALAVTVRQATKPTPPCVAGELDERRHLPDGTIVDTDDTWYEIEGVRTLTRDATAYLPDGSVTHANATDQAADGSGRPRAVPLAIDELVALVTDPELRISAPVPPGTSSPPEVCLPFSKSGAVIDQAQARRWDAVLAQIPLDGVTLDRPLGTLLQGERGGGVCQAVRVTTPGHQSRLAIVISTEQPLPQEPDTSSYGSARRRLPDGTVVETHEERSAALASTPRTDRTVTVTRPSGTQIEISFANAPAELLPLALLAEIALNPGLEVSR</sequence>
<organism evidence="3 4">
    <name type="scientific">Nocardia iowensis</name>
    <dbReference type="NCBI Taxonomy" id="204891"/>
    <lineage>
        <taxon>Bacteria</taxon>
        <taxon>Bacillati</taxon>
        <taxon>Actinomycetota</taxon>
        <taxon>Actinomycetes</taxon>
        <taxon>Mycobacteriales</taxon>
        <taxon>Nocardiaceae</taxon>
        <taxon>Nocardia</taxon>
    </lineage>
</organism>
<dbReference type="EMBL" id="CP078145">
    <property type="protein sequence ID" value="QXN94448.1"/>
    <property type="molecule type" value="Genomic_DNA"/>
</dbReference>
<feature type="transmembrane region" description="Helical" evidence="2">
    <location>
        <begin position="21"/>
        <end position="40"/>
    </location>
</feature>
<keyword evidence="2" id="KW-1133">Transmembrane helix</keyword>
<protein>
    <submittedName>
        <fullName evidence="3">Uncharacterized protein</fullName>
    </submittedName>
</protein>
<accession>A0ABX8RXS7</accession>
<evidence type="ECO:0000313" key="4">
    <source>
        <dbReference type="Proteomes" id="UP000694257"/>
    </source>
</evidence>
<evidence type="ECO:0000256" key="1">
    <source>
        <dbReference type="SAM" id="MobiDB-lite"/>
    </source>
</evidence>